<feature type="compositionally biased region" description="Pro residues" evidence="1">
    <location>
        <begin position="69"/>
        <end position="94"/>
    </location>
</feature>
<feature type="compositionally biased region" description="Low complexity" evidence="1">
    <location>
        <begin position="95"/>
        <end position="106"/>
    </location>
</feature>
<accession>A0A840C084</accession>
<evidence type="ECO:0000313" key="2">
    <source>
        <dbReference type="EMBL" id="MBB4018213.1"/>
    </source>
</evidence>
<comment type="caution">
    <text evidence="2">The sequence shown here is derived from an EMBL/GenBank/DDBJ whole genome shotgun (WGS) entry which is preliminary data.</text>
</comment>
<evidence type="ECO:0000256" key="1">
    <source>
        <dbReference type="SAM" id="MobiDB-lite"/>
    </source>
</evidence>
<protein>
    <submittedName>
        <fullName evidence="2">Uncharacterized protein</fullName>
    </submittedName>
</protein>
<keyword evidence="3" id="KW-1185">Reference proteome</keyword>
<dbReference type="Proteomes" id="UP000577362">
    <property type="component" value="Unassembled WGS sequence"/>
</dbReference>
<evidence type="ECO:0000313" key="3">
    <source>
        <dbReference type="Proteomes" id="UP000577362"/>
    </source>
</evidence>
<gene>
    <name evidence="2" type="ORF">GGR16_003247</name>
</gene>
<dbReference type="AlphaFoldDB" id="A0A840C084"/>
<name>A0A840C084_9HYPH</name>
<dbReference type="RefSeq" id="WP_183317208.1">
    <property type="nucleotide sequence ID" value="NZ_JACIEN010000003.1"/>
</dbReference>
<organism evidence="2 3">
    <name type="scientific">Chelatococcus caeni</name>
    <dbReference type="NCBI Taxonomy" id="1348468"/>
    <lineage>
        <taxon>Bacteria</taxon>
        <taxon>Pseudomonadati</taxon>
        <taxon>Pseudomonadota</taxon>
        <taxon>Alphaproteobacteria</taxon>
        <taxon>Hyphomicrobiales</taxon>
        <taxon>Chelatococcaceae</taxon>
        <taxon>Chelatococcus</taxon>
    </lineage>
</organism>
<dbReference type="EMBL" id="JACIEN010000003">
    <property type="protein sequence ID" value="MBB4018213.1"/>
    <property type="molecule type" value="Genomic_DNA"/>
</dbReference>
<sequence length="144" mass="15597">MVQVTEKYRQQERPIPVTVALPVRLHAVFSERAREKGLRLSTYVEQLIDAAWSHACGVAQLAPISAELPKPPAPVPVEPEPVAPAPVEPEPVDLPPTAAAEAAPAELSPADIRTVRALRSIGWSPREIASEYGFDLRAVRSVGR</sequence>
<feature type="region of interest" description="Disordered" evidence="1">
    <location>
        <begin position="69"/>
        <end position="106"/>
    </location>
</feature>
<reference evidence="2 3" key="1">
    <citation type="submission" date="2020-08" db="EMBL/GenBank/DDBJ databases">
        <title>Genomic Encyclopedia of Type Strains, Phase IV (KMG-IV): sequencing the most valuable type-strain genomes for metagenomic binning, comparative biology and taxonomic classification.</title>
        <authorList>
            <person name="Goeker M."/>
        </authorList>
    </citation>
    <scope>NUCLEOTIDE SEQUENCE [LARGE SCALE GENOMIC DNA]</scope>
    <source>
        <strain evidence="2 3">DSM 103737</strain>
    </source>
</reference>
<proteinExistence type="predicted"/>